<dbReference type="InterPro" id="IPR015424">
    <property type="entry name" value="PyrdxlP-dep_Trfase"/>
</dbReference>
<dbReference type="EMBL" id="JACHMB010000001">
    <property type="protein sequence ID" value="MBB5780813.1"/>
    <property type="molecule type" value="Genomic_DNA"/>
</dbReference>
<dbReference type="PROSITE" id="PS00595">
    <property type="entry name" value="AA_TRANSFER_CLASS_5"/>
    <property type="match status" value="1"/>
</dbReference>
<evidence type="ECO:0000313" key="6">
    <source>
        <dbReference type="EMBL" id="MBB5780813.1"/>
    </source>
</evidence>
<evidence type="ECO:0000256" key="1">
    <source>
        <dbReference type="ARBA" id="ARBA00001933"/>
    </source>
</evidence>
<reference evidence="6 7" key="1">
    <citation type="submission" date="2020-08" db="EMBL/GenBank/DDBJ databases">
        <title>Sequencing the genomes of 1000 actinobacteria strains.</title>
        <authorList>
            <person name="Klenk H.-P."/>
        </authorList>
    </citation>
    <scope>NUCLEOTIDE SEQUENCE [LARGE SCALE GENOMIC DNA]</scope>
    <source>
        <strain evidence="6 7">DSM 45507</strain>
    </source>
</reference>
<evidence type="ECO:0000256" key="3">
    <source>
        <dbReference type="RuleBase" id="RU004075"/>
    </source>
</evidence>
<dbReference type="Pfam" id="PF00266">
    <property type="entry name" value="Aminotran_5"/>
    <property type="match status" value="1"/>
</dbReference>
<dbReference type="InterPro" id="IPR000192">
    <property type="entry name" value="Aminotrans_V_dom"/>
</dbReference>
<keyword evidence="2" id="KW-0663">Pyridoxal phosphate</keyword>
<organism evidence="6 7">
    <name type="scientific">Nonomuraea jabiensis</name>
    <dbReference type="NCBI Taxonomy" id="882448"/>
    <lineage>
        <taxon>Bacteria</taxon>
        <taxon>Bacillati</taxon>
        <taxon>Actinomycetota</taxon>
        <taxon>Actinomycetes</taxon>
        <taxon>Streptosporangiales</taxon>
        <taxon>Streptosporangiaceae</taxon>
        <taxon>Nonomuraea</taxon>
    </lineage>
</organism>
<dbReference type="SUPFAM" id="SSF53383">
    <property type="entry name" value="PLP-dependent transferases"/>
    <property type="match status" value="1"/>
</dbReference>
<proteinExistence type="inferred from homology"/>
<gene>
    <name evidence="6" type="ORF">HD596_007569</name>
</gene>
<evidence type="ECO:0000256" key="2">
    <source>
        <dbReference type="ARBA" id="ARBA00022898"/>
    </source>
</evidence>
<name>A0A7W9GBN4_9ACTN</name>
<comment type="caution">
    <text evidence="6">The sequence shown here is derived from an EMBL/GenBank/DDBJ whole genome shotgun (WGS) entry which is preliminary data.</text>
</comment>
<dbReference type="PANTHER" id="PTHR43586">
    <property type="entry name" value="CYSTEINE DESULFURASE"/>
    <property type="match status" value="1"/>
</dbReference>
<dbReference type="AlphaFoldDB" id="A0A7W9GBN4"/>
<sequence>MPSKRSVTKWWAAEHGADAALVSRFSAPGTPPGPLLEPEVNGISFAQGFKQVVDQALGDMISDGHLRLEAETGGYEAADRAADRLAAVHTSAARLLNCAPDEIALVDSATRAWDLAFYAVPSDGLRQLADERVRLISITHVPTNGGLVNPAAEVGKVAAEAGALFLLDACQSAGRLPIDVELVGCDLLSTTGRKYLRAPRGTGLLYVRRAALDRLDPPFLDLHDARWVAPSRYEVQPGARRFENWEYGVAARLGLGAAIDEALA</sequence>
<evidence type="ECO:0000259" key="5">
    <source>
        <dbReference type="Pfam" id="PF00266"/>
    </source>
</evidence>
<dbReference type="PANTHER" id="PTHR43586:SF24">
    <property type="entry name" value="BLR4730 PROTEIN"/>
    <property type="match status" value="1"/>
</dbReference>
<dbReference type="GO" id="GO:0016829">
    <property type="term" value="F:lyase activity"/>
    <property type="evidence" value="ECO:0007669"/>
    <property type="project" value="UniProtKB-KW"/>
</dbReference>
<feature type="domain" description="Aminotransferase class V" evidence="5">
    <location>
        <begin position="125"/>
        <end position="260"/>
    </location>
</feature>
<keyword evidence="7" id="KW-1185">Reference proteome</keyword>
<keyword evidence="6" id="KW-0456">Lyase</keyword>
<dbReference type="InterPro" id="IPR015421">
    <property type="entry name" value="PyrdxlP-dep_Trfase_major"/>
</dbReference>
<evidence type="ECO:0000256" key="4">
    <source>
        <dbReference type="RuleBase" id="RU004504"/>
    </source>
</evidence>
<dbReference type="RefSeq" id="WP_221519684.1">
    <property type="nucleotide sequence ID" value="NZ_JACHMB010000001.1"/>
</dbReference>
<accession>A0A7W9GBN4</accession>
<evidence type="ECO:0000313" key="7">
    <source>
        <dbReference type="Proteomes" id="UP000579153"/>
    </source>
</evidence>
<dbReference type="InterPro" id="IPR020578">
    <property type="entry name" value="Aminotrans_V_PyrdxlP_BS"/>
</dbReference>
<comment type="similarity">
    <text evidence="3">Belongs to the class-V pyridoxal-phosphate-dependent aminotransferase family.</text>
</comment>
<comment type="cofactor">
    <cofactor evidence="1 4">
        <name>pyridoxal 5'-phosphate</name>
        <dbReference type="ChEBI" id="CHEBI:597326"/>
    </cofactor>
</comment>
<protein>
    <submittedName>
        <fullName evidence="6">Selenocysteine lyase/cysteine desulfurase</fullName>
    </submittedName>
</protein>
<dbReference type="Gene3D" id="3.40.640.10">
    <property type="entry name" value="Type I PLP-dependent aspartate aminotransferase-like (Major domain)"/>
    <property type="match status" value="2"/>
</dbReference>
<dbReference type="Proteomes" id="UP000579153">
    <property type="component" value="Unassembled WGS sequence"/>
</dbReference>